<sequence length="171" mass="20305">MNNAITKKDREFILEVSEEFFAKEDIVRKLNDFYEFQVKGWEIWLQVEYYLFLTNHSKVKKVDREIRCPLDGRKSKTKRSAVLDFMIHQKQKTSSIPLEIKQDISPTSCLRHMVNDVKKFENIRYSGLDTSRSLWCLGIHLGPINEAKIENCVYDVTTQRIENTEYFFTLI</sequence>
<dbReference type="RefSeq" id="WP_131269531.1">
    <property type="nucleotide sequence ID" value="NZ_JABERJ010000058.1"/>
</dbReference>
<comment type="caution">
    <text evidence="1">The sequence shown here is derived from an EMBL/GenBank/DDBJ whole genome shotgun (WGS) entry which is preliminary data.</text>
</comment>
<dbReference type="Proteomes" id="UP000555322">
    <property type="component" value="Unassembled WGS sequence"/>
</dbReference>
<name>A0ABX1V0C4_9GAMM</name>
<evidence type="ECO:0008006" key="3">
    <source>
        <dbReference type="Google" id="ProtNLM"/>
    </source>
</evidence>
<organism evidence="1 2">
    <name type="scientific">Acinetobacter terrestris</name>
    <dbReference type="NCBI Taxonomy" id="2529843"/>
    <lineage>
        <taxon>Bacteria</taxon>
        <taxon>Pseudomonadati</taxon>
        <taxon>Pseudomonadota</taxon>
        <taxon>Gammaproteobacteria</taxon>
        <taxon>Moraxellales</taxon>
        <taxon>Moraxellaceae</taxon>
        <taxon>Acinetobacter</taxon>
        <taxon>Acinetobacter Taxon 24</taxon>
    </lineage>
</organism>
<evidence type="ECO:0000313" key="1">
    <source>
        <dbReference type="EMBL" id="NNH27879.1"/>
    </source>
</evidence>
<protein>
    <recommendedName>
        <fullName evidence="3">Transposase</fullName>
    </recommendedName>
</protein>
<accession>A0ABX1V0C4</accession>
<dbReference type="EMBL" id="JABERJ010000058">
    <property type="protein sequence ID" value="NNH27879.1"/>
    <property type="molecule type" value="Genomic_DNA"/>
</dbReference>
<proteinExistence type="predicted"/>
<reference evidence="1 2" key="1">
    <citation type="submission" date="2020-04" db="EMBL/GenBank/DDBJ databases">
        <title>Acinetobacter Taxon 24.</title>
        <authorList>
            <person name="Nemec A."/>
            <person name="Radolfova-Krizova L."/>
            <person name="Higgins P.G."/>
            <person name="Spanelova P."/>
        </authorList>
    </citation>
    <scope>NUCLEOTIDE SEQUENCE [LARGE SCALE GENOMIC DNA]</scope>
    <source>
        <strain evidence="1 2">ANC 5084</strain>
    </source>
</reference>
<keyword evidence="2" id="KW-1185">Reference proteome</keyword>
<evidence type="ECO:0000313" key="2">
    <source>
        <dbReference type="Proteomes" id="UP000555322"/>
    </source>
</evidence>
<gene>
    <name evidence="1" type="ORF">HLH15_15750</name>
</gene>